<evidence type="ECO:0000256" key="3">
    <source>
        <dbReference type="RuleBase" id="RU000363"/>
    </source>
</evidence>
<protein>
    <submittedName>
        <fullName evidence="4">SDR family oxidoreductase</fullName>
    </submittedName>
</protein>
<name>A0A8A1URM9_STRR1</name>
<dbReference type="Pfam" id="PF00106">
    <property type="entry name" value="adh_short"/>
    <property type="match status" value="1"/>
</dbReference>
<proteinExistence type="inferred from homology"/>
<dbReference type="GeneID" id="66857205"/>
<dbReference type="AlphaFoldDB" id="A0A8A1URM9"/>
<dbReference type="RefSeq" id="WP_030179967.1">
    <property type="nucleotide sequence ID" value="NZ_CP048261.1"/>
</dbReference>
<gene>
    <name evidence="4" type="ORF">SRIM_024550</name>
</gene>
<evidence type="ECO:0000313" key="4">
    <source>
        <dbReference type="EMBL" id="QST82910.1"/>
    </source>
</evidence>
<sequence length="291" mass="29460">MTTRNGRTARPDRFAADTVALITGGSSGVGLAAARRLLDDGARVVVCGRDERRLDAAAAHLRERAEAAVTGGEPAAAGGGVGVAGGGTGVAGVAADRVLAVRGDTASVADLDAVVQAVRDHFGHLDIIFANAGVYAAAPFEDITEADFDRAVGVNFKGVFFTVQRALPLLRDGGAVVINASSLLQRGQADATLHSATKAAAHNLARTLAAALAGRGIRVNSVSPGYVDTPMFAGSDIDPAEAEKLRAQTAAGRFAHPEEIADAVAFLASGEASYINGQDLVVDGGLHGCAL</sequence>
<keyword evidence="2" id="KW-0560">Oxidoreductase</keyword>
<reference evidence="4" key="2">
    <citation type="submission" date="2020-01" db="EMBL/GenBank/DDBJ databases">
        <authorList>
            <person name="Algora L."/>
            <person name="Schniete J.K."/>
            <person name="MacFadyen A."/>
            <person name="Hoskisson P.A."/>
            <person name="Hunter I.S."/>
            <person name="Herron P.R."/>
        </authorList>
    </citation>
    <scope>NUCLEOTIDE SEQUENCE</scope>
    <source>
        <strain evidence="4">ATCC 10970</strain>
    </source>
</reference>
<dbReference type="PRINTS" id="PR00080">
    <property type="entry name" value="SDRFAMILY"/>
</dbReference>
<dbReference type="PRINTS" id="PR00081">
    <property type="entry name" value="GDHRDH"/>
</dbReference>
<reference evidence="4" key="3">
    <citation type="journal article" date="2021" name="bioRxiv">
        <title>Bilateral symmetry of linear streptomycete chromosomes.</title>
        <authorList>
            <person name="Algora-Gallardo L."/>
            <person name="Schniete J.K."/>
            <person name="Mark D.R."/>
            <person name="Hunter I.S."/>
            <person name="Herron P.R."/>
        </authorList>
    </citation>
    <scope>NUCLEOTIDE SEQUENCE</scope>
    <source>
        <strain evidence="4">ATCC 10970</strain>
    </source>
</reference>
<accession>A0A8A1URM9</accession>
<dbReference type="GO" id="GO:0030497">
    <property type="term" value="P:fatty acid elongation"/>
    <property type="evidence" value="ECO:0007669"/>
    <property type="project" value="TreeGrafter"/>
</dbReference>
<dbReference type="Gene3D" id="3.40.50.720">
    <property type="entry name" value="NAD(P)-binding Rossmann-like Domain"/>
    <property type="match status" value="1"/>
</dbReference>
<dbReference type="GO" id="GO:0016616">
    <property type="term" value="F:oxidoreductase activity, acting on the CH-OH group of donors, NAD or NADP as acceptor"/>
    <property type="evidence" value="ECO:0007669"/>
    <property type="project" value="TreeGrafter"/>
</dbReference>
<dbReference type="InterPro" id="IPR002347">
    <property type="entry name" value="SDR_fam"/>
</dbReference>
<dbReference type="PANTHER" id="PTHR42760:SF40">
    <property type="entry name" value="3-OXOACYL-[ACYL-CARRIER-PROTEIN] REDUCTASE, CHLOROPLASTIC"/>
    <property type="match status" value="1"/>
</dbReference>
<dbReference type="SUPFAM" id="SSF51735">
    <property type="entry name" value="NAD(P)-binding Rossmann-fold domains"/>
    <property type="match status" value="1"/>
</dbReference>
<dbReference type="EMBL" id="CP048261">
    <property type="protein sequence ID" value="QST82910.1"/>
    <property type="molecule type" value="Genomic_DNA"/>
</dbReference>
<evidence type="ECO:0000256" key="2">
    <source>
        <dbReference type="ARBA" id="ARBA00023002"/>
    </source>
</evidence>
<evidence type="ECO:0000313" key="5">
    <source>
        <dbReference type="Proteomes" id="UP000011074"/>
    </source>
</evidence>
<dbReference type="Pfam" id="PF13561">
    <property type="entry name" value="adh_short_C2"/>
    <property type="match status" value="1"/>
</dbReference>
<dbReference type="CDD" id="cd05233">
    <property type="entry name" value="SDR_c"/>
    <property type="match status" value="1"/>
</dbReference>
<evidence type="ECO:0000256" key="1">
    <source>
        <dbReference type="ARBA" id="ARBA00006484"/>
    </source>
</evidence>
<dbReference type="PANTHER" id="PTHR42760">
    <property type="entry name" value="SHORT-CHAIN DEHYDROGENASES/REDUCTASES FAMILY MEMBER"/>
    <property type="match status" value="1"/>
</dbReference>
<reference evidence="4" key="1">
    <citation type="submission" date="2012-12" db="EMBL/GenBank/DDBJ databases">
        <authorList>
            <person name="Pethick F.E."/>
            <person name="MacFadyen A.C."/>
            <person name="Tang Z."/>
            <person name="Sangal V."/>
            <person name="Tze-Tze L."/>
            <person name="Chu J."/>
            <person name="Guo M."/>
            <person name="Kirby R."/>
            <person name="Hoskisson P.A."/>
            <person name="Herron P.R."/>
            <person name="Hunter I.S."/>
        </authorList>
    </citation>
    <scope>NUCLEOTIDE SEQUENCE</scope>
    <source>
        <strain evidence="4">ATCC 10970</strain>
    </source>
</reference>
<organism evidence="4 5">
    <name type="scientific">Streptomyces rimosus subsp. rimosus (strain ATCC 10970 / DSM 40260 / JCM 4667 / NRRL 2234)</name>
    <dbReference type="NCBI Taxonomy" id="1265868"/>
    <lineage>
        <taxon>Bacteria</taxon>
        <taxon>Bacillati</taxon>
        <taxon>Actinomycetota</taxon>
        <taxon>Actinomycetes</taxon>
        <taxon>Kitasatosporales</taxon>
        <taxon>Streptomycetaceae</taxon>
        <taxon>Streptomyces</taxon>
    </lineage>
</organism>
<dbReference type="InterPro" id="IPR036291">
    <property type="entry name" value="NAD(P)-bd_dom_sf"/>
</dbReference>
<dbReference type="FunFam" id="3.40.50.720:FF:000084">
    <property type="entry name" value="Short-chain dehydrogenase reductase"/>
    <property type="match status" value="1"/>
</dbReference>
<dbReference type="Proteomes" id="UP000011074">
    <property type="component" value="Chromosome"/>
</dbReference>
<comment type="similarity">
    <text evidence="1 3">Belongs to the short-chain dehydrogenases/reductases (SDR) family.</text>
</comment>